<dbReference type="InterPro" id="IPR042184">
    <property type="entry name" value="YqeY/Aim41_N"/>
</dbReference>
<evidence type="ECO:0000313" key="1">
    <source>
        <dbReference type="EMBL" id="OGM55506.1"/>
    </source>
</evidence>
<dbReference type="GO" id="GO:0016884">
    <property type="term" value="F:carbon-nitrogen ligase activity, with glutamine as amido-N-donor"/>
    <property type="evidence" value="ECO:0007669"/>
    <property type="project" value="InterPro"/>
</dbReference>
<dbReference type="Proteomes" id="UP000178603">
    <property type="component" value="Unassembled WGS sequence"/>
</dbReference>
<accession>A0A1F8AUU8</accession>
<proteinExistence type="predicted"/>
<dbReference type="EMBL" id="MGGW01000002">
    <property type="protein sequence ID" value="OGM55506.1"/>
    <property type="molecule type" value="Genomic_DNA"/>
</dbReference>
<dbReference type="Pfam" id="PF09424">
    <property type="entry name" value="YqeY"/>
    <property type="match status" value="1"/>
</dbReference>
<dbReference type="AlphaFoldDB" id="A0A1F8AUU8"/>
<dbReference type="InterPro" id="IPR023168">
    <property type="entry name" value="GatB_Yqey_C_2"/>
</dbReference>
<protein>
    <recommendedName>
        <fullName evidence="3">Glutamyl-tRNA amidotransferase</fullName>
    </recommendedName>
</protein>
<evidence type="ECO:0000313" key="2">
    <source>
        <dbReference type="Proteomes" id="UP000178603"/>
    </source>
</evidence>
<dbReference type="InterPro" id="IPR019004">
    <property type="entry name" value="YqeY/Aim41"/>
</dbReference>
<sequence>MIADTIQKQIIEALKARDEIRLSTLRMLSSALNYDRIAKQHVLSTEEELAVVNKEAKKRRDAIEIYDKAGEAARSAKEKKELAILKDYLPKELSGVELEEIVSSAVAESGGDFGRTMGLVMAKVKGRADGAKVARVVKGKLG</sequence>
<dbReference type="PANTHER" id="PTHR28055:SF1">
    <property type="entry name" value="ALTERED INHERITANCE OF MITOCHONDRIA PROTEIN 41, MITOCHONDRIAL"/>
    <property type="match status" value="1"/>
</dbReference>
<dbReference type="PANTHER" id="PTHR28055">
    <property type="entry name" value="ALTERED INHERITANCE OF MITOCHONDRIA PROTEIN 41, MITOCHONDRIAL"/>
    <property type="match status" value="1"/>
</dbReference>
<dbReference type="Gene3D" id="1.10.1510.10">
    <property type="entry name" value="Uncharacterised protein YqeY/AIM41 PF09424, N-terminal domain"/>
    <property type="match status" value="1"/>
</dbReference>
<reference evidence="1 2" key="1">
    <citation type="journal article" date="2016" name="Nat. Commun.">
        <title>Thousands of microbial genomes shed light on interconnected biogeochemical processes in an aquifer system.</title>
        <authorList>
            <person name="Anantharaman K."/>
            <person name="Brown C.T."/>
            <person name="Hug L.A."/>
            <person name="Sharon I."/>
            <person name="Castelle C.J."/>
            <person name="Probst A.J."/>
            <person name="Thomas B.C."/>
            <person name="Singh A."/>
            <person name="Wilkins M.J."/>
            <person name="Karaoz U."/>
            <person name="Brodie E.L."/>
            <person name="Williams K.H."/>
            <person name="Hubbard S.S."/>
            <person name="Banfield J.F."/>
        </authorList>
    </citation>
    <scope>NUCLEOTIDE SEQUENCE [LARGE SCALE GENOMIC DNA]</scope>
</reference>
<name>A0A1F8AUU8_9BACT</name>
<dbReference type="SUPFAM" id="SSF89095">
    <property type="entry name" value="GatB/YqeY motif"/>
    <property type="match status" value="1"/>
</dbReference>
<dbReference type="Gene3D" id="1.10.10.410">
    <property type="match status" value="1"/>
</dbReference>
<comment type="caution">
    <text evidence="1">The sequence shown here is derived from an EMBL/GenBank/DDBJ whole genome shotgun (WGS) entry which is preliminary data.</text>
</comment>
<organism evidence="1 2">
    <name type="scientific">Candidatus Woesebacteria bacterium RIFCSPHIGHO2_12_FULL_41_24</name>
    <dbReference type="NCBI Taxonomy" id="1802510"/>
    <lineage>
        <taxon>Bacteria</taxon>
        <taxon>Candidatus Woeseibacteriota</taxon>
    </lineage>
</organism>
<dbReference type="InterPro" id="IPR003789">
    <property type="entry name" value="Asn/Gln_tRNA_amidoTrase-B-like"/>
</dbReference>
<evidence type="ECO:0008006" key="3">
    <source>
        <dbReference type="Google" id="ProtNLM"/>
    </source>
</evidence>
<gene>
    <name evidence="1" type="ORF">A3E44_01125</name>
</gene>